<proteinExistence type="predicted"/>
<dbReference type="Proteomes" id="UP000299102">
    <property type="component" value="Unassembled WGS sequence"/>
</dbReference>
<protein>
    <submittedName>
        <fullName evidence="2">Uncharacterized protein</fullName>
    </submittedName>
</protein>
<evidence type="ECO:0000313" key="3">
    <source>
        <dbReference type="Proteomes" id="UP000299102"/>
    </source>
</evidence>
<dbReference type="AlphaFoldDB" id="A0A4C1WRE8"/>
<comment type="caution">
    <text evidence="2">The sequence shown here is derived from an EMBL/GenBank/DDBJ whole genome shotgun (WGS) entry which is preliminary data.</text>
</comment>
<feature type="compositionally biased region" description="Low complexity" evidence="1">
    <location>
        <begin position="48"/>
        <end position="61"/>
    </location>
</feature>
<accession>A0A4C1WRE8</accession>
<organism evidence="2 3">
    <name type="scientific">Eumeta variegata</name>
    <name type="common">Bagworm moth</name>
    <name type="synonym">Eumeta japonica</name>
    <dbReference type="NCBI Taxonomy" id="151549"/>
    <lineage>
        <taxon>Eukaryota</taxon>
        <taxon>Metazoa</taxon>
        <taxon>Ecdysozoa</taxon>
        <taxon>Arthropoda</taxon>
        <taxon>Hexapoda</taxon>
        <taxon>Insecta</taxon>
        <taxon>Pterygota</taxon>
        <taxon>Neoptera</taxon>
        <taxon>Endopterygota</taxon>
        <taxon>Lepidoptera</taxon>
        <taxon>Glossata</taxon>
        <taxon>Ditrysia</taxon>
        <taxon>Tineoidea</taxon>
        <taxon>Psychidae</taxon>
        <taxon>Oiketicinae</taxon>
        <taxon>Eumeta</taxon>
    </lineage>
</organism>
<reference evidence="2 3" key="1">
    <citation type="journal article" date="2019" name="Commun. Biol.">
        <title>The bagworm genome reveals a unique fibroin gene that provides high tensile strength.</title>
        <authorList>
            <person name="Kono N."/>
            <person name="Nakamura H."/>
            <person name="Ohtoshi R."/>
            <person name="Tomita M."/>
            <person name="Numata K."/>
            <person name="Arakawa K."/>
        </authorList>
    </citation>
    <scope>NUCLEOTIDE SEQUENCE [LARGE SCALE GENOMIC DNA]</scope>
</reference>
<sequence>MIGTGAAPDVGAAEMRVAITQRPVETITLITLMDAVRQTAGGARERGAAAGRSGRVAGRSSPIRGPITKLAEIN</sequence>
<feature type="region of interest" description="Disordered" evidence="1">
    <location>
        <begin position="42"/>
        <end position="74"/>
    </location>
</feature>
<evidence type="ECO:0000256" key="1">
    <source>
        <dbReference type="SAM" id="MobiDB-lite"/>
    </source>
</evidence>
<dbReference type="EMBL" id="BGZK01000638">
    <property type="protein sequence ID" value="GBP54076.1"/>
    <property type="molecule type" value="Genomic_DNA"/>
</dbReference>
<gene>
    <name evidence="2" type="ORF">EVAR_85379_1</name>
</gene>
<keyword evidence="3" id="KW-1185">Reference proteome</keyword>
<name>A0A4C1WRE8_EUMVA</name>
<evidence type="ECO:0000313" key="2">
    <source>
        <dbReference type="EMBL" id="GBP54076.1"/>
    </source>
</evidence>